<dbReference type="RefSeq" id="XP_018040033.1">
    <property type="nucleotide sequence ID" value="XM_018186310.1"/>
</dbReference>
<organism evidence="1 2">
    <name type="scientific">Paraphaeosphaeria sporulosa</name>
    <dbReference type="NCBI Taxonomy" id="1460663"/>
    <lineage>
        <taxon>Eukaryota</taxon>
        <taxon>Fungi</taxon>
        <taxon>Dikarya</taxon>
        <taxon>Ascomycota</taxon>
        <taxon>Pezizomycotina</taxon>
        <taxon>Dothideomycetes</taxon>
        <taxon>Pleosporomycetidae</taxon>
        <taxon>Pleosporales</taxon>
        <taxon>Massarineae</taxon>
        <taxon>Didymosphaeriaceae</taxon>
        <taxon>Paraphaeosphaeria</taxon>
    </lineage>
</organism>
<proteinExistence type="predicted"/>
<dbReference type="InParanoid" id="A0A177CRS3"/>
<sequence length="175" mass="18674">MCMQQGWKSVGLCRLHTVHKLLPCVGLRSKPKPSRMDAPPCLPVSLFHPLSPLIRPHLPGFPKIDSPGPITPTIPLQIGGAQLGFSAPALDATWFGTVGAPVAVPLSVPRCVDLCPAEKSCGMLEVEREFTAMGTGRRRGPFAPSISQPNHFVGVGLRMNVALALTHTPLGETFD</sequence>
<name>A0A177CRS3_9PLEO</name>
<dbReference type="EMBL" id="KV441549">
    <property type="protein sequence ID" value="OAG09668.1"/>
    <property type="molecule type" value="Genomic_DNA"/>
</dbReference>
<keyword evidence="2" id="KW-1185">Reference proteome</keyword>
<evidence type="ECO:0000313" key="2">
    <source>
        <dbReference type="Proteomes" id="UP000077069"/>
    </source>
</evidence>
<reference evidence="1 2" key="1">
    <citation type="submission" date="2016-05" db="EMBL/GenBank/DDBJ databases">
        <title>Comparative analysis of secretome profiles of manganese(II)-oxidizing ascomycete fungi.</title>
        <authorList>
            <consortium name="DOE Joint Genome Institute"/>
            <person name="Zeiner C.A."/>
            <person name="Purvine S.O."/>
            <person name="Zink E.M."/>
            <person name="Wu S."/>
            <person name="Pasa-Tolic L."/>
            <person name="Chaput D.L."/>
            <person name="Haridas S."/>
            <person name="Grigoriev I.V."/>
            <person name="Santelli C.M."/>
            <person name="Hansel C.M."/>
        </authorList>
    </citation>
    <scope>NUCLEOTIDE SEQUENCE [LARGE SCALE GENOMIC DNA]</scope>
    <source>
        <strain evidence="1 2">AP3s5-JAC2a</strain>
    </source>
</reference>
<protein>
    <submittedName>
        <fullName evidence="1">Uncharacterized protein</fullName>
    </submittedName>
</protein>
<evidence type="ECO:0000313" key="1">
    <source>
        <dbReference type="EMBL" id="OAG09668.1"/>
    </source>
</evidence>
<accession>A0A177CRS3</accession>
<gene>
    <name evidence="1" type="ORF">CC84DRAFT_449064</name>
</gene>
<dbReference type="Proteomes" id="UP000077069">
    <property type="component" value="Unassembled WGS sequence"/>
</dbReference>
<dbReference type="AlphaFoldDB" id="A0A177CRS3"/>
<dbReference type="GeneID" id="28769796"/>